<dbReference type="PANTHER" id="PTHR15503">
    <property type="entry name" value="LDOC1 RELATED"/>
    <property type="match status" value="1"/>
</dbReference>
<proteinExistence type="predicted"/>
<dbReference type="InterPro" id="IPR021109">
    <property type="entry name" value="Peptidase_aspartic_dom_sf"/>
</dbReference>
<evidence type="ECO:0000313" key="3">
    <source>
        <dbReference type="RefSeq" id="XP_009774022.1"/>
    </source>
</evidence>
<dbReference type="AlphaFoldDB" id="A0A1U7W1V2"/>
<dbReference type="SUPFAM" id="SSF56672">
    <property type="entry name" value="DNA/RNA polymerases"/>
    <property type="match status" value="1"/>
</dbReference>
<name>A0A1U7W1V2_NICSY</name>
<dbReference type="Pfam" id="PF08284">
    <property type="entry name" value="RVP_2"/>
    <property type="match status" value="1"/>
</dbReference>
<dbReference type="PANTHER" id="PTHR15503:SF45">
    <property type="entry name" value="RNA-DIRECTED DNA POLYMERASE HOMOLOG"/>
    <property type="match status" value="1"/>
</dbReference>
<dbReference type="eggNOG" id="KOG0017">
    <property type="taxonomic scope" value="Eukaryota"/>
</dbReference>
<dbReference type="STRING" id="4096.A0A1U7W1V2"/>
<gene>
    <name evidence="3" type="primary">LOC104224138</name>
</gene>
<reference evidence="2" key="1">
    <citation type="journal article" date="2013" name="Genome Biol.">
        <title>Reference genomes and transcriptomes of Nicotiana sylvestris and Nicotiana tomentosiformis.</title>
        <authorList>
            <person name="Sierro N."/>
            <person name="Battey J.N."/>
            <person name="Ouadi S."/>
            <person name="Bovet L."/>
            <person name="Goepfert S."/>
            <person name="Bakaher N."/>
            <person name="Peitsch M.C."/>
            <person name="Ivanov N.V."/>
        </authorList>
    </citation>
    <scope>NUCLEOTIDE SEQUENCE [LARGE SCALE GENOMIC DNA]</scope>
</reference>
<dbReference type="Gene3D" id="3.10.10.10">
    <property type="entry name" value="HIV Type 1 Reverse Transcriptase, subunit A, domain 1"/>
    <property type="match status" value="1"/>
</dbReference>
<reference evidence="3" key="2">
    <citation type="submission" date="2025-08" db="UniProtKB">
        <authorList>
            <consortium name="RefSeq"/>
        </authorList>
    </citation>
    <scope>IDENTIFICATION</scope>
    <source>
        <tissue evidence="3">Leaf</tissue>
    </source>
</reference>
<protein>
    <submittedName>
        <fullName evidence="3">Uncharacterized protein LOC104224138</fullName>
    </submittedName>
</protein>
<feature type="region of interest" description="Disordered" evidence="1">
    <location>
        <begin position="1"/>
        <end position="61"/>
    </location>
</feature>
<dbReference type="OrthoDB" id="437338at2759"/>
<dbReference type="RefSeq" id="XP_009774022.1">
    <property type="nucleotide sequence ID" value="XM_009775720.1"/>
</dbReference>
<organism evidence="2 3">
    <name type="scientific">Nicotiana sylvestris</name>
    <name type="common">Wood tobacco</name>
    <name type="synonym">South American tobacco</name>
    <dbReference type="NCBI Taxonomy" id="4096"/>
    <lineage>
        <taxon>Eukaryota</taxon>
        <taxon>Viridiplantae</taxon>
        <taxon>Streptophyta</taxon>
        <taxon>Embryophyta</taxon>
        <taxon>Tracheophyta</taxon>
        <taxon>Spermatophyta</taxon>
        <taxon>Magnoliopsida</taxon>
        <taxon>eudicotyledons</taxon>
        <taxon>Gunneridae</taxon>
        <taxon>Pentapetalae</taxon>
        <taxon>asterids</taxon>
        <taxon>lamiids</taxon>
        <taxon>Solanales</taxon>
        <taxon>Solanaceae</taxon>
        <taxon>Nicotianoideae</taxon>
        <taxon>Nicotianeae</taxon>
        <taxon>Nicotiana</taxon>
    </lineage>
</organism>
<sequence length="202" mass="22730">MVQTPTAQATGHAAANIRPRRSQSHEEILPQVSGQGSAAGPVTHDYNTGCPDSQRQREGRSDLSLLDMTDFGVIMGMDWLSPYHAILDCRAKTITLVMPELPRFEWKGSSVNATSRVISFLKARYMVKKGCLAYLSYVRDTTVPPISIIPYRMDLKQLKELKELLEELLAKGFVRLSISHWGAPVLFVMNKDGTMRIFLDYR</sequence>
<dbReference type="InterPro" id="IPR032567">
    <property type="entry name" value="RTL1-rel"/>
</dbReference>
<evidence type="ECO:0000313" key="2">
    <source>
        <dbReference type="Proteomes" id="UP000189701"/>
    </source>
</evidence>
<dbReference type="InterPro" id="IPR043502">
    <property type="entry name" value="DNA/RNA_pol_sf"/>
</dbReference>
<evidence type="ECO:0000256" key="1">
    <source>
        <dbReference type="SAM" id="MobiDB-lite"/>
    </source>
</evidence>
<keyword evidence="2" id="KW-1185">Reference proteome</keyword>
<dbReference type="Proteomes" id="UP000189701">
    <property type="component" value="Unplaced"/>
</dbReference>
<dbReference type="Gene3D" id="2.40.70.10">
    <property type="entry name" value="Acid Proteases"/>
    <property type="match status" value="1"/>
</dbReference>
<accession>A0A1U7W1V2</accession>